<dbReference type="SUPFAM" id="SSF48371">
    <property type="entry name" value="ARM repeat"/>
    <property type="match status" value="1"/>
</dbReference>
<feature type="compositionally biased region" description="Basic and acidic residues" evidence="1">
    <location>
        <begin position="691"/>
        <end position="704"/>
    </location>
</feature>
<feature type="region of interest" description="Disordered" evidence="1">
    <location>
        <begin position="21"/>
        <end position="59"/>
    </location>
</feature>
<dbReference type="EMBL" id="HBHW01023888">
    <property type="protein sequence ID" value="CAE0050366.1"/>
    <property type="molecule type" value="Transcribed_RNA"/>
</dbReference>
<dbReference type="InterPro" id="IPR011989">
    <property type="entry name" value="ARM-like"/>
</dbReference>
<gene>
    <name evidence="2" type="ORF">RMAR00112_LOCUS18362</name>
    <name evidence="3" type="ORF">RMAR00112_LOCUS18363</name>
    <name evidence="4" type="ORF">RMAR00112_LOCUS18364</name>
    <name evidence="5" type="ORF">RMAR00112_LOCUS18365</name>
</gene>
<evidence type="ECO:0000256" key="1">
    <source>
        <dbReference type="SAM" id="MobiDB-lite"/>
    </source>
</evidence>
<dbReference type="EMBL" id="HBHW01023886">
    <property type="protein sequence ID" value="CAE0050364.1"/>
    <property type="molecule type" value="Transcribed_RNA"/>
</dbReference>
<dbReference type="EMBL" id="HBHW01023887">
    <property type="protein sequence ID" value="CAE0050365.1"/>
    <property type="molecule type" value="Transcribed_RNA"/>
</dbReference>
<protein>
    <recommendedName>
        <fullName evidence="6">Condensin complex subunit 1 C-terminal domain-containing protein</fullName>
    </recommendedName>
</protein>
<feature type="compositionally biased region" description="Polar residues" evidence="1">
    <location>
        <begin position="708"/>
        <end position="719"/>
    </location>
</feature>
<feature type="compositionally biased region" description="Basic and acidic residues" evidence="1">
    <location>
        <begin position="744"/>
        <end position="765"/>
    </location>
</feature>
<dbReference type="AlphaFoldDB" id="A0A7S3EF66"/>
<dbReference type="Gene3D" id="1.25.10.10">
    <property type="entry name" value="Leucine-rich Repeat Variant"/>
    <property type="match status" value="1"/>
</dbReference>
<sequence length="862" mass="97175">MGYSDVLKKEKWRTSREYLADEGRPRRHSYSSLSNTLSNASLNSEGSTIPDFEEDEEGRDHSKFFDEEEEQFLDHEALICVNKMAEMLENGNDHERSIVLFEFQQMLDYCFEDTLEILVPIICLHVHTWSSGLQLATAEALIDLVRHDLTPDVSKMVSAASFRVVNRVIADTVHECWSEILVMVLPNVNWNEQELARVISLINVHASRTSDASRKLAARLLGALSMSLSAADVEKLIVHRALYLCSDKNVEVRGMAAESLDHIGSKVPLAVMKERLWPKIVQLFRDPHVRIRAATLRCIAHIVEAHRETDGEDSFYSQDVPPVFLEQCLFCRRKASEDQRTIDDDSYLMLEIFSEVIGQFVAGIHKYLNDENELEDAYRAFRGMASANGPILRRNCAYNMPAMAHCLGQKFAEELASLAELLSRDSDAETRWNLAAGIHETTAFLIGGSTVGSLYNAVQNLLRDENPLVRTNILRHFPDIVKTLATEQEHCSALKLSPLFMSLKLLIEGNWRTQELLVRQLDELITLVPSNLLKMNILPLLSQLAEESTSQVRKASMHAIVKALRYIPEVEERGQMVETFCVEWAEGGVFWMRIAFLDAVLAAHSMYSRKLFKTCFASQILLLGADPVPNVRLHLAKILGVIAFALADEPPFQKTLHLLNQDEDIDVREAICGIEEKLRKEKAFVDPSLAAEDRARAEEEDKIARSVPNGTGSEFSIRTPSGLPDTLDRRKAASRTTSSASRLDSFDRRRLSGDRDFSRNSEKARAGHYKGVNNGIPGSQRETNEDYDTSQRLSTLSSILSRSFVTAQSSSFLSNARELSFSQTAVRPRSDVNNLRRNFIRHLANIFASRRRQQVDVAAHGS</sequence>
<feature type="region of interest" description="Disordered" evidence="1">
    <location>
        <begin position="691"/>
        <end position="784"/>
    </location>
</feature>
<reference evidence="3" key="1">
    <citation type="submission" date="2021-01" db="EMBL/GenBank/DDBJ databases">
        <authorList>
            <person name="Corre E."/>
            <person name="Pelletier E."/>
            <person name="Niang G."/>
            <person name="Scheremetjew M."/>
            <person name="Finn R."/>
            <person name="Kale V."/>
            <person name="Holt S."/>
            <person name="Cochrane G."/>
            <person name="Meng A."/>
            <person name="Brown T."/>
            <person name="Cohen L."/>
        </authorList>
    </citation>
    <scope>NUCLEOTIDE SEQUENCE</scope>
    <source>
        <strain evidence="3">CCMP 769</strain>
    </source>
</reference>
<evidence type="ECO:0008006" key="6">
    <source>
        <dbReference type="Google" id="ProtNLM"/>
    </source>
</evidence>
<evidence type="ECO:0000313" key="4">
    <source>
        <dbReference type="EMBL" id="CAE0050365.1"/>
    </source>
</evidence>
<accession>A0A7S3EF66</accession>
<dbReference type="EMBL" id="HBHW01023885">
    <property type="protein sequence ID" value="CAE0050363.1"/>
    <property type="molecule type" value="Transcribed_RNA"/>
</dbReference>
<dbReference type="PANTHER" id="PTHR21467:SF0">
    <property type="entry name" value="SERINE_THREONINE-PROTEIN PHOSPHATASE 4 REGULATORY SUBUNIT 4"/>
    <property type="match status" value="1"/>
</dbReference>
<feature type="compositionally biased region" description="Low complexity" evidence="1">
    <location>
        <begin position="30"/>
        <end position="44"/>
    </location>
</feature>
<dbReference type="PANTHER" id="PTHR21467">
    <property type="entry name" value="PROTEIN PHOSPHATASE 4 REGULATORY SUBUNIT 4 PPP4R4"/>
    <property type="match status" value="1"/>
</dbReference>
<organism evidence="3">
    <name type="scientific">Rhodosorus marinus</name>
    <dbReference type="NCBI Taxonomy" id="101924"/>
    <lineage>
        <taxon>Eukaryota</taxon>
        <taxon>Rhodophyta</taxon>
        <taxon>Stylonematophyceae</taxon>
        <taxon>Stylonematales</taxon>
        <taxon>Stylonemataceae</taxon>
        <taxon>Rhodosorus</taxon>
    </lineage>
</organism>
<name>A0A7S3EF66_9RHOD</name>
<proteinExistence type="predicted"/>
<dbReference type="InterPro" id="IPR016024">
    <property type="entry name" value="ARM-type_fold"/>
</dbReference>
<evidence type="ECO:0000313" key="5">
    <source>
        <dbReference type="EMBL" id="CAE0050366.1"/>
    </source>
</evidence>
<dbReference type="InterPro" id="IPR039918">
    <property type="entry name" value="PPP4R4"/>
</dbReference>
<feature type="compositionally biased region" description="Low complexity" evidence="1">
    <location>
        <begin position="734"/>
        <end position="743"/>
    </location>
</feature>
<evidence type="ECO:0000313" key="2">
    <source>
        <dbReference type="EMBL" id="CAE0050363.1"/>
    </source>
</evidence>
<evidence type="ECO:0000313" key="3">
    <source>
        <dbReference type="EMBL" id="CAE0050364.1"/>
    </source>
</evidence>